<evidence type="ECO:0000256" key="1">
    <source>
        <dbReference type="ARBA" id="ARBA00001974"/>
    </source>
</evidence>
<dbReference type="Proteomes" id="UP001596109">
    <property type="component" value="Unassembled WGS sequence"/>
</dbReference>
<protein>
    <submittedName>
        <fullName evidence="6">NAD(P)/FAD-dependent oxidoreductase</fullName>
    </submittedName>
</protein>
<dbReference type="EMBL" id="JBHSNO010000016">
    <property type="protein sequence ID" value="MFC5591645.1"/>
    <property type="molecule type" value="Genomic_DNA"/>
</dbReference>
<organism evidence="6 7">
    <name type="scientific">Sporosarcina soli</name>
    <dbReference type="NCBI Taxonomy" id="334736"/>
    <lineage>
        <taxon>Bacteria</taxon>
        <taxon>Bacillati</taxon>
        <taxon>Bacillota</taxon>
        <taxon>Bacilli</taxon>
        <taxon>Bacillales</taxon>
        <taxon>Caryophanaceae</taxon>
        <taxon>Sporosarcina</taxon>
    </lineage>
</organism>
<feature type="domain" description="FAD/NAD(P)-binding" evidence="5">
    <location>
        <begin position="181"/>
        <end position="283"/>
    </location>
</feature>
<dbReference type="PRINTS" id="PR00368">
    <property type="entry name" value="FADPNR"/>
</dbReference>
<evidence type="ECO:0000313" key="6">
    <source>
        <dbReference type="EMBL" id="MFC5591645.1"/>
    </source>
</evidence>
<dbReference type="Gene3D" id="3.50.50.60">
    <property type="entry name" value="FAD/NAD(P)-binding domain"/>
    <property type="match status" value="2"/>
</dbReference>
<accession>A0ABW0TRW8</accession>
<feature type="domain" description="FAD/NAD(P)-binding" evidence="5">
    <location>
        <begin position="4"/>
        <end position="143"/>
    </location>
</feature>
<evidence type="ECO:0000256" key="2">
    <source>
        <dbReference type="ARBA" id="ARBA00011738"/>
    </source>
</evidence>
<comment type="caution">
    <text evidence="6">The sequence shown here is derived from an EMBL/GenBank/DDBJ whole genome shotgun (WGS) entry which is preliminary data.</text>
</comment>
<sequence>MMLDCAIIGGGPGGLNAALVLGRARRKVIVFDNNKPRNAVTRVSHGFITRDGVSLNEFREMAHNEIEQYPSVKIENKNITGIQKEAHSFYITTEDDQVFQAKKIILATGLKEEFPPVNGIEKFYGKSLFSCPYCDGWELRDTPLIFISETPNTQFMSKIYFNWSKDLIVCTNGKEVMNSEQIKELQNYGIKVYTQKIQSLLGDNGNLRGLILEDGTELERQAGFIMPKLSQASLFHKSLGCNTNDMGAIITDDFGRTNISGVYAGGDSAVIAPTQLVIAAGEGSRAAIGVNQDLTKDEFETN</sequence>
<gene>
    <name evidence="6" type="ORF">ACFPRA_22425</name>
</gene>
<dbReference type="InterPro" id="IPR036188">
    <property type="entry name" value="FAD/NAD-bd_sf"/>
</dbReference>
<dbReference type="InterPro" id="IPR050097">
    <property type="entry name" value="Ferredoxin-NADP_redctase_2"/>
</dbReference>
<keyword evidence="4" id="KW-0560">Oxidoreductase</keyword>
<reference evidence="7" key="1">
    <citation type="journal article" date="2019" name="Int. J. Syst. Evol. Microbiol.">
        <title>The Global Catalogue of Microorganisms (GCM) 10K type strain sequencing project: providing services to taxonomists for standard genome sequencing and annotation.</title>
        <authorList>
            <consortium name="The Broad Institute Genomics Platform"/>
            <consortium name="The Broad Institute Genome Sequencing Center for Infectious Disease"/>
            <person name="Wu L."/>
            <person name="Ma J."/>
        </authorList>
    </citation>
    <scope>NUCLEOTIDE SEQUENCE [LARGE SCALE GENOMIC DNA]</scope>
    <source>
        <strain evidence="7">CGMCC 4.1434</strain>
    </source>
</reference>
<dbReference type="RefSeq" id="WP_381439688.1">
    <property type="nucleotide sequence ID" value="NZ_JBHSNO010000016.1"/>
</dbReference>
<evidence type="ECO:0000313" key="7">
    <source>
        <dbReference type="Proteomes" id="UP001596109"/>
    </source>
</evidence>
<dbReference type="PRINTS" id="PR00469">
    <property type="entry name" value="PNDRDTASEII"/>
</dbReference>
<evidence type="ECO:0000259" key="5">
    <source>
        <dbReference type="Pfam" id="PF07992"/>
    </source>
</evidence>
<proteinExistence type="predicted"/>
<evidence type="ECO:0000256" key="3">
    <source>
        <dbReference type="ARBA" id="ARBA00022630"/>
    </source>
</evidence>
<dbReference type="Pfam" id="PF07992">
    <property type="entry name" value="Pyr_redox_2"/>
    <property type="match status" value="2"/>
</dbReference>
<keyword evidence="3" id="KW-0285">Flavoprotein</keyword>
<comment type="subunit">
    <text evidence="2">Homodimer.</text>
</comment>
<dbReference type="SUPFAM" id="SSF51905">
    <property type="entry name" value="FAD/NAD(P)-binding domain"/>
    <property type="match status" value="1"/>
</dbReference>
<keyword evidence="7" id="KW-1185">Reference proteome</keyword>
<dbReference type="PANTHER" id="PTHR48105">
    <property type="entry name" value="THIOREDOXIN REDUCTASE 1-RELATED-RELATED"/>
    <property type="match status" value="1"/>
</dbReference>
<comment type="cofactor">
    <cofactor evidence="1">
        <name>FAD</name>
        <dbReference type="ChEBI" id="CHEBI:57692"/>
    </cofactor>
</comment>
<dbReference type="InterPro" id="IPR023753">
    <property type="entry name" value="FAD/NAD-binding_dom"/>
</dbReference>
<name>A0ABW0TRW8_9BACL</name>
<evidence type="ECO:0000256" key="4">
    <source>
        <dbReference type="ARBA" id="ARBA00023002"/>
    </source>
</evidence>